<dbReference type="EMBL" id="PGEY01000001">
    <property type="protein sequence ID" value="PJJ44646.1"/>
    <property type="molecule type" value="Genomic_DNA"/>
</dbReference>
<evidence type="ECO:0000256" key="1">
    <source>
        <dbReference type="ARBA" id="ARBA00004651"/>
    </source>
</evidence>
<sequence length="72" mass="7891">MEAKRKFKDLPAGGKIAVIVTVIAQLTLMVAALRDLYKRPAEQVKGPKPAWAAASLISFFGPIAYFAFGRRK</sequence>
<evidence type="ECO:0000256" key="5">
    <source>
        <dbReference type="ARBA" id="ARBA00023136"/>
    </source>
</evidence>
<keyword evidence="3 6" id="KW-0812">Transmembrane</keyword>
<evidence type="ECO:0000256" key="4">
    <source>
        <dbReference type="ARBA" id="ARBA00022989"/>
    </source>
</evidence>
<keyword evidence="2" id="KW-1003">Cell membrane</keyword>
<dbReference type="Proteomes" id="UP000229263">
    <property type="component" value="Unassembled WGS sequence"/>
</dbReference>
<organism evidence="8 9">
    <name type="scientific">Glutamicibacter mysorens</name>
    <dbReference type="NCBI Taxonomy" id="257984"/>
    <lineage>
        <taxon>Bacteria</taxon>
        <taxon>Bacillati</taxon>
        <taxon>Actinomycetota</taxon>
        <taxon>Actinomycetes</taxon>
        <taxon>Micrococcales</taxon>
        <taxon>Micrococcaceae</taxon>
        <taxon>Glutamicibacter</taxon>
    </lineage>
</organism>
<accession>A0ABX4N2D2</accession>
<evidence type="ECO:0000256" key="6">
    <source>
        <dbReference type="SAM" id="Phobius"/>
    </source>
</evidence>
<protein>
    <submittedName>
        <fullName evidence="8">Phospholipase D-like protein</fullName>
    </submittedName>
</protein>
<proteinExistence type="predicted"/>
<evidence type="ECO:0000313" key="9">
    <source>
        <dbReference type="Proteomes" id="UP000229263"/>
    </source>
</evidence>
<name>A0ABX4N2D2_9MICC</name>
<feature type="transmembrane region" description="Helical" evidence="6">
    <location>
        <begin position="50"/>
        <end position="68"/>
    </location>
</feature>
<evidence type="ECO:0000256" key="2">
    <source>
        <dbReference type="ARBA" id="ARBA00022475"/>
    </source>
</evidence>
<evidence type="ECO:0000256" key="3">
    <source>
        <dbReference type="ARBA" id="ARBA00022692"/>
    </source>
</evidence>
<comment type="caution">
    <text evidence="8">The sequence shown here is derived from an EMBL/GenBank/DDBJ whole genome shotgun (WGS) entry which is preliminary data.</text>
</comment>
<comment type="subcellular location">
    <subcellularLocation>
        <location evidence="1">Cell membrane</location>
        <topology evidence="1">Multi-pass membrane protein</topology>
    </subcellularLocation>
</comment>
<evidence type="ECO:0000313" key="8">
    <source>
        <dbReference type="EMBL" id="PJJ44646.1"/>
    </source>
</evidence>
<feature type="transmembrane region" description="Helical" evidence="6">
    <location>
        <begin position="12"/>
        <end position="30"/>
    </location>
</feature>
<dbReference type="Pfam" id="PF13396">
    <property type="entry name" value="PLDc_N"/>
    <property type="match status" value="1"/>
</dbReference>
<dbReference type="RefSeq" id="WP_066141093.1">
    <property type="nucleotide sequence ID" value="NZ_PGEY01000001.1"/>
</dbReference>
<keyword evidence="9" id="KW-1185">Reference proteome</keyword>
<evidence type="ECO:0000259" key="7">
    <source>
        <dbReference type="Pfam" id="PF13396"/>
    </source>
</evidence>
<reference evidence="8 9" key="1">
    <citation type="submission" date="2017-11" db="EMBL/GenBank/DDBJ databases">
        <title>Sequencing the genomes of 1000 actinobacteria strains.</title>
        <authorList>
            <person name="Klenk H.-P."/>
        </authorList>
    </citation>
    <scope>NUCLEOTIDE SEQUENCE [LARGE SCALE GENOMIC DNA]</scope>
    <source>
        <strain evidence="8 9">DSM 12798</strain>
    </source>
</reference>
<keyword evidence="5 6" id="KW-0472">Membrane</keyword>
<gene>
    <name evidence="8" type="ORF">ATK23_1886</name>
</gene>
<keyword evidence="4 6" id="KW-1133">Transmembrane helix</keyword>
<feature type="domain" description="Cardiolipin synthase N-terminal" evidence="7">
    <location>
        <begin position="28"/>
        <end position="70"/>
    </location>
</feature>
<dbReference type="InterPro" id="IPR027379">
    <property type="entry name" value="CLS_N"/>
</dbReference>